<evidence type="ECO:0000256" key="7">
    <source>
        <dbReference type="ARBA" id="ARBA00023012"/>
    </source>
</evidence>
<evidence type="ECO:0000259" key="12">
    <source>
        <dbReference type="PROSITE" id="PS50110"/>
    </source>
</evidence>
<dbReference type="SUPFAM" id="SSF50341">
    <property type="entry name" value="CheW-like"/>
    <property type="match status" value="1"/>
</dbReference>
<evidence type="ECO:0000256" key="6">
    <source>
        <dbReference type="ARBA" id="ARBA00022777"/>
    </source>
</evidence>
<dbReference type="Proteomes" id="UP000231987">
    <property type="component" value="Unassembled WGS sequence"/>
</dbReference>
<dbReference type="GO" id="GO:0000155">
    <property type="term" value="F:phosphorelay sensor kinase activity"/>
    <property type="evidence" value="ECO:0007669"/>
    <property type="project" value="InterPro"/>
</dbReference>
<dbReference type="PANTHER" id="PTHR43395:SF1">
    <property type="entry name" value="CHEMOTAXIS PROTEIN CHEA"/>
    <property type="match status" value="1"/>
</dbReference>
<keyword evidence="5" id="KW-0808">Transferase</keyword>
<evidence type="ECO:0000313" key="15">
    <source>
        <dbReference type="EMBL" id="PJR13116.1"/>
    </source>
</evidence>
<sequence length="708" mass="76399">MITPEELDPGLLTMFTQEVRERASEMENAVLAIEASGDADRKRHLQEQLLRVAHSLKGAAGLLQVRGVETICHWMEEILSIAANERLVLERSRLDLLLSAADAIRNAADLLEGGEIPSPAHGEDVVEKLKSIAGAGSDVGLKEAHHHPPLPEPEIAIRTTDTDGSMRVSAARLDALLYRSGEMLTFNGVMRRHAEQASSLREEARKMRAPGSEPAGQVASVESGLRQLAAFLRQDVRLMQSAVTALDEEIRLARTQPFAEACKGLGRIVRDVAAASGKRAELEIRGGEIEVDRSVISALQDSLRHLVRNAVAHGIQTPEERRAAGQPETGSILVSAAMRGNRMEVRVEDDGRGLNLALLSAATGESPRSNQPEADLLRRVFEPGVSTSATVTSLSGRGIGLDIVKSNVEKLRGAVDVSQVPTGGAAFTLTLPLTLATVRVLEVLAGGHVFTIDTTSVQRVIRIGRGDFTLVEDRDLVRTPAGPMPFVDLSLWLRLQPNRSDATETIPAVVVDSPGGPTAVLVDEITGEQELLTRSLGPRLANVRRYSGGMVLPDGRIALLLNVAALAEAAAEVRPRKSVVRRRPVAAARRKVLVVDDSKYVRTLVKLILEGAGYDVTMATDGTEALKQLRDHGADVVVADVDMPSMNGFELTRAIRQSDRLTGTPVVLVTGRESLEDKLKGLCAGANAYLRKDQFDAHDFLETMRQVV</sequence>
<evidence type="ECO:0000256" key="4">
    <source>
        <dbReference type="ARBA" id="ARBA00022553"/>
    </source>
</evidence>
<dbReference type="InterPro" id="IPR011006">
    <property type="entry name" value="CheY-like_superfamily"/>
</dbReference>
<evidence type="ECO:0000256" key="1">
    <source>
        <dbReference type="ARBA" id="ARBA00000085"/>
    </source>
</evidence>
<evidence type="ECO:0000259" key="11">
    <source>
        <dbReference type="PROSITE" id="PS50109"/>
    </source>
</evidence>
<dbReference type="InterPro" id="IPR004105">
    <property type="entry name" value="CheA-like_dim"/>
</dbReference>
<reference evidence="15 16" key="1">
    <citation type="submission" date="2017-06" db="EMBL/GenBank/DDBJ databases">
        <title>Ensifer strains isolated from leguminous trees and herbs display diverse denitrification phenotypes with some acting as strong N2O sinks.</title>
        <authorList>
            <person name="Woliy K."/>
            <person name="Mania D."/>
            <person name="Bakken L.R."/>
            <person name="Frostegard A."/>
        </authorList>
    </citation>
    <scope>NUCLEOTIDE SEQUENCE [LARGE SCALE GENOMIC DNA]</scope>
    <source>
        <strain evidence="15 16">AC50a</strain>
    </source>
</reference>
<dbReference type="SMART" id="SM01231">
    <property type="entry name" value="H-kinase_dim"/>
    <property type="match status" value="1"/>
</dbReference>
<dbReference type="SUPFAM" id="SSF55874">
    <property type="entry name" value="ATPase domain of HSP90 chaperone/DNA topoisomerase II/histidine kinase"/>
    <property type="match status" value="1"/>
</dbReference>
<dbReference type="SUPFAM" id="SSF52172">
    <property type="entry name" value="CheY-like"/>
    <property type="match status" value="1"/>
</dbReference>
<accession>A0A2J0YXV9</accession>
<dbReference type="PROSITE" id="PS50851">
    <property type="entry name" value="CHEW"/>
    <property type="match status" value="1"/>
</dbReference>
<evidence type="ECO:0000256" key="8">
    <source>
        <dbReference type="ARBA" id="ARBA00035100"/>
    </source>
</evidence>
<dbReference type="PROSITE" id="PS50110">
    <property type="entry name" value="RESPONSE_REGULATORY"/>
    <property type="match status" value="1"/>
</dbReference>
<dbReference type="EMBL" id="NJGD01000011">
    <property type="protein sequence ID" value="PJR13116.1"/>
    <property type="molecule type" value="Genomic_DNA"/>
</dbReference>
<evidence type="ECO:0000259" key="13">
    <source>
        <dbReference type="PROSITE" id="PS50851"/>
    </source>
</evidence>
<dbReference type="RefSeq" id="WP_100673444.1">
    <property type="nucleotide sequence ID" value="NZ_NJGD01000011.1"/>
</dbReference>
<dbReference type="CDD" id="cd00088">
    <property type="entry name" value="HPT"/>
    <property type="match status" value="1"/>
</dbReference>
<evidence type="ECO:0000256" key="2">
    <source>
        <dbReference type="ARBA" id="ARBA00012438"/>
    </source>
</evidence>
<dbReference type="InterPro" id="IPR005467">
    <property type="entry name" value="His_kinase_dom"/>
</dbReference>
<dbReference type="Pfam" id="PF00072">
    <property type="entry name" value="Response_reg"/>
    <property type="match status" value="1"/>
</dbReference>
<dbReference type="Pfam" id="PF01627">
    <property type="entry name" value="Hpt"/>
    <property type="match status" value="1"/>
</dbReference>
<feature type="domain" description="CheW-like" evidence="13">
    <location>
        <begin position="437"/>
        <end position="572"/>
    </location>
</feature>
<dbReference type="SMART" id="SM00387">
    <property type="entry name" value="HATPase_c"/>
    <property type="match status" value="1"/>
</dbReference>
<dbReference type="AlphaFoldDB" id="A0A2J0YXV9"/>
<name>A0A2J0YXV9_RHIML</name>
<dbReference type="SMART" id="SM00073">
    <property type="entry name" value="HPT"/>
    <property type="match status" value="1"/>
</dbReference>
<feature type="domain" description="Response regulatory" evidence="12">
    <location>
        <begin position="591"/>
        <end position="707"/>
    </location>
</feature>
<dbReference type="InterPro" id="IPR036061">
    <property type="entry name" value="CheW-like_dom_sf"/>
</dbReference>
<comment type="catalytic activity">
    <reaction evidence="1">
        <text>ATP + protein L-histidine = ADP + protein N-phospho-L-histidine.</text>
        <dbReference type="EC" id="2.7.13.3"/>
    </reaction>
</comment>
<dbReference type="PROSITE" id="PS50894">
    <property type="entry name" value="HPT"/>
    <property type="match status" value="1"/>
</dbReference>
<keyword evidence="6 15" id="KW-0418">Kinase</keyword>
<protein>
    <recommendedName>
        <fullName evidence="3">Chemotaxis protein CheA</fullName>
        <ecNumber evidence="2">2.7.13.3</ecNumber>
    </recommendedName>
</protein>
<dbReference type="GO" id="GO:0005737">
    <property type="term" value="C:cytoplasm"/>
    <property type="evidence" value="ECO:0007669"/>
    <property type="project" value="InterPro"/>
</dbReference>
<keyword evidence="4 10" id="KW-0597">Phosphoprotein</keyword>
<dbReference type="Pfam" id="PF01584">
    <property type="entry name" value="CheW"/>
    <property type="match status" value="1"/>
</dbReference>
<dbReference type="Pfam" id="PF02518">
    <property type="entry name" value="HATPase_c"/>
    <property type="match status" value="1"/>
</dbReference>
<dbReference type="FunFam" id="3.30.565.10:FF:000016">
    <property type="entry name" value="Chemotaxis protein CheA, putative"/>
    <property type="match status" value="1"/>
</dbReference>
<feature type="modified residue" description="Phosphohistidine" evidence="9">
    <location>
        <position position="54"/>
    </location>
</feature>
<evidence type="ECO:0000256" key="3">
    <source>
        <dbReference type="ARBA" id="ARBA00021495"/>
    </source>
</evidence>
<dbReference type="Gene3D" id="2.30.30.40">
    <property type="entry name" value="SH3 Domains"/>
    <property type="match status" value="1"/>
</dbReference>
<dbReference type="Gene3D" id="3.40.50.2300">
    <property type="match status" value="1"/>
</dbReference>
<dbReference type="PRINTS" id="PR00344">
    <property type="entry name" value="BCTRLSENSOR"/>
</dbReference>
<dbReference type="InterPro" id="IPR003594">
    <property type="entry name" value="HATPase_dom"/>
</dbReference>
<feature type="modified residue" description="4-aspartylphosphate" evidence="10">
    <location>
        <position position="640"/>
    </location>
</feature>
<dbReference type="CDD" id="cd17574">
    <property type="entry name" value="REC_OmpR"/>
    <property type="match status" value="1"/>
</dbReference>
<dbReference type="InterPro" id="IPR001789">
    <property type="entry name" value="Sig_transdc_resp-reg_receiver"/>
</dbReference>
<gene>
    <name evidence="15" type="ORF">CEJ86_22210</name>
</gene>
<dbReference type="InterPro" id="IPR036641">
    <property type="entry name" value="HPT_dom_sf"/>
</dbReference>
<evidence type="ECO:0000313" key="16">
    <source>
        <dbReference type="Proteomes" id="UP000231987"/>
    </source>
</evidence>
<dbReference type="Gene3D" id="3.30.565.10">
    <property type="entry name" value="Histidine kinase-like ATPase, C-terminal domain"/>
    <property type="match status" value="1"/>
</dbReference>
<dbReference type="SUPFAM" id="SSF47226">
    <property type="entry name" value="Histidine-containing phosphotransfer domain, HPT domain"/>
    <property type="match status" value="1"/>
</dbReference>
<organism evidence="15 16">
    <name type="scientific">Rhizobium meliloti</name>
    <name type="common">Ensifer meliloti</name>
    <name type="synonym">Sinorhizobium meliloti</name>
    <dbReference type="NCBI Taxonomy" id="382"/>
    <lineage>
        <taxon>Bacteria</taxon>
        <taxon>Pseudomonadati</taxon>
        <taxon>Pseudomonadota</taxon>
        <taxon>Alphaproteobacteria</taxon>
        <taxon>Hyphomicrobiales</taxon>
        <taxon>Rhizobiaceae</taxon>
        <taxon>Sinorhizobium/Ensifer group</taxon>
        <taxon>Sinorhizobium</taxon>
    </lineage>
</organism>
<evidence type="ECO:0000256" key="10">
    <source>
        <dbReference type="PROSITE-ProRule" id="PRU00169"/>
    </source>
</evidence>
<dbReference type="InterPro" id="IPR036890">
    <property type="entry name" value="HATPase_C_sf"/>
</dbReference>
<evidence type="ECO:0000256" key="5">
    <source>
        <dbReference type="ARBA" id="ARBA00022679"/>
    </source>
</evidence>
<evidence type="ECO:0000259" key="14">
    <source>
        <dbReference type="PROSITE" id="PS50894"/>
    </source>
</evidence>
<dbReference type="SMART" id="SM00448">
    <property type="entry name" value="REC"/>
    <property type="match status" value="1"/>
</dbReference>
<dbReference type="PANTHER" id="PTHR43395">
    <property type="entry name" value="SENSOR HISTIDINE KINASE CHEA"/>
    <property type="match status" value="1"/>
</dbReference>
<dbReference type="InterPro" id="IPR051315">
    <property type="entry name" value="Bact_Chemotaxis_CheA"/>
</dbReference>
<dbReference type="InterPro" id="IPR002545">
    <property type="entry name" value="CheW-lke_dom"/>
</dbReference>
<feature type="domain" description="Histidine kinase" evidence="11">
    <location>
        <begin position="202"/>
        <end position="435"/>
    </location>
</feature>
<dbReference type="GO" id="GO:0006935">
    <property type="term" value="P:chemotaxis"/>
    <property type="evidence" value="ECO:0007669"/>
    <property type="project" value="UniProtKB-KW"/>
</dbReference>
<evidence type="ECO:0000256" key="9">
    <source>
        <dbReference type="PROSITE-ProRule" id="PRU00110"/>
    </source>
</evidence>
<dbReference type="PROSITE" id="PS50109">
    <property type="entry name" value="HIS_KIN"/>
    <property type="match status" value="1"/>
</dbReference>
<dbReference type="InterPro" id="IPR004358">
    <property type="entry name" value="Sig_transdc_His_kin-like_C"/>
</dbReference>
<comment type="function">
    <text evidence="8">Involved in the transmission of sensory signals from the chemoreceptors to the flagellar motors. CheA is autophosphorylated; it can transfer its phosphate group to either CheB or CheY.</text>
</comment>
<comment type="caution">
    <text evidence="15">The sequence shown here is derived from an EMBL/GenBank/DDBJ whole genome shotgun (WGS) entry which is preliminary data.</text>
</comment>
<dbReference type="InterPro" id="IPR008207">
    <property type="entry name" value="Sig_transdc_His_kin_Hpt_dom"/>
</dbReference>
<dbReference type="EC" id="2.7.13.3" evidence="2"/>
<dbReference type="SMART" id="SM00260">
    <property type="entry name" value="CheW"/>
    <property type="match status" value="1"/>
</dbReference>
<dbReference type="Gene3D" id="1.20.120.160">
    <property type="entry name" value="HPT domain"/>
    <property type="match status" value="1"/>
</dbReference>
<proteinExistence type="predicted"/>
<keyword evidence="7" id="KW-0902">Two-component regulatory system</keyword>
<feature type="domain" description="HPt" evidence="14">
    <location>
        <begin position="4"/>
        <end position="114"/>
    </location>
</feature>